<reference evidence="4 5" key="1">
    <citation type="submission" date="2015-08" db="EMBL/GenBank/DDBJ databases">
        <title>Whole genome sequence of Flavobacterium akiainvivens IK-1T, from decaying Wikstroemia oahuensis, an endemic Hawaiian shrub.</title>
        <authorList>
            <person name="Wan X."/>
            <person name="Hou S."/>
            <person name="Saito J."/>
            <person name="Donachie S."/>
        </authorList>
    </citation>
    <scope>NUCLEOTIDE SEQUENCE [LARGE SCALE GENOMIC DNA]</scope>
    <source>
        <strain evidence="4 5">IK-1</strain>
    </source>
</reference>
<dbReference type="OrthoDB" id="9814487at2"/>
<protein>
    <recommendedName>
        <fullName evidence="3">SHSP domain-containing protein</fullName>
    </recommendedName>
</protein>
<dbReference type="Pfam" id="PF00011">
    <property type="entry name" value="HSP20"/>
    <property type="match status" value="1"/>
</dbReference>
<organism evidence="4 5">
    <name type="scientific">Flavobacterium akiainvivens</name>
    <dbReference type="NCBI Taxonomy" id="1202724"/>
    <lineage>
        <taxon>Bacteria</taxon>
        <taxon>Pseudomonadati</taxon>
        <taxon>Bacteroidota</taxon>
        <taxon>Flavobacteriia</taxon>
        <taxon>Flavobacteriales</taxon>
        <taxon>Flavobacteriaceae</taxon>
        <taxon>Flavobacterium</taxon>
    </lineage>
</organism>
<evidence type="ECO:0000256" key="2">
    <source>
        <dbReference type="RuleBase" id="RU003616"/>
    </source>
</evidence>
<dbReference type="InterPro" id="IPR002068">
    <property type="entry name" value="A-crystallin/Hsp20_dom"/>
</dbReference>
<feature type="domain" description="SHSP" evidence="3">
    <location>
        <begin position="24"/>
        <end position="138"/>
    </location>
</feature>
<dbReference type="Proteomes" id="UP000037755">
    <property type="component" value="Unassembled WGS sequence"/>
</dbReference>
<sequence length="138" mass="15528">MNAVKRNPRNFFIDEFFKDWAGGSQVAHRVPPVNIKETNAAYSVALVAPGLKKEDFNIEVDKGVLTISHTASTQNTGQEEGKFTRREFVSTSFKRAFTLPETVNEEDINAVYADGILTLTLPKKEEEQPKEKRQIVIS</sequence>
<dbReference type="InterPro" id="IPR008978">
    <property type="entry name" value="HSP20-like_chaperone"/>
</dbReference>
<dbReference type="EMBL" id="LIYD01000005">
    <property type="protein sequence ID" value="KOS08141.1"/>
    <property type="molecule type" value="Genomic_DNA"/>
</dbReference>
<gene>
    <name evidence="4" type="ORF">AM493_00190</name>
</gene>
<keyword evidence="5" id="KW-1185">Reference proteome</keyword>
<name>A0A0M8MKN3_9FLAO</name>
<dbReference type="SUPFAM" id="SSF49764">
    <property type="entry name" value="HSP20-like chaperones"/>
    <property type="match status" value="1"/>
</dbReference>
<evidence type="ECO:0000313" key="5">
    <source>
        <dbReference type="Proteomes" id="UP000037755"/>
    </source>
</evidence>
<comment type="similarity">
    <text evidence="1 2">Belongs to the small heat shock protein (HSP20) family.</text>
</comment>
<dbReference type="RefSeq" id="WP_054410013.1">
    <property type="nucleotide sequence ID" value="NZ_FOYA01000012.1"/>
</dbReference>
<dbReference type="STRING" id="1202724.AM493_00190"/>
<dbReference type="PROSITE" id="PS01031">
    <property type="entry name" value="SHSP"/>
    <property type="match status" value="1"/>
</dbReference>
<dbReference type="PANTHER" id="PTHR11527">
    <property type="entry name" value="HEAT-SHOCK PROTEIN 20 FAMILY MEMBER"/>
    <property type="match status" value="1"/>
</dbReference>
<evidence type="ECO:0000313" key="4">
    <source>
        <dbReference type="EMBL" id="KOS08141.1"/>
    </source>
</evidence>
<proteinExistence type="inferred from homology"/>
<dbReference type="AlphaFoldDB" id="A0A0M8MKN3"/>
<evidence type="ECO:0000256" key="1">
    <source>
        <dbReference type="PROSITE-ProRule" id="PRU00285"/>
    </source>
</evidence>
<dbReference type="InterPro" id="IPR031107">
    <property type="entry name" value="Small_HSP"/>
</dbReference>
<dbReference type="Gene3D" id="2.60.40.790">
    <property type="match status" value="1"/>
</dbReference>
<dbReference type="PATRIC" id="fig|1202724.3.peg.29"/>
<comment type="caution">
    <text evidence="4">The sequence shown here is derived from an EMBL/GenBank/DDBJ whole genome shotgun (WGS) entry which is preliminary data.</text>
</comment>
<evidence type="ECO:0000259" key="3">
    <source>
        <dbReference type="PROSITE" id="PS01031"/>
    </source>
</evidence>
<dbReference type="CDD" id="cd06464">
    <property type="entry name" value="ACD_sHsps-like"/>
    <property type="match status" value="1"/>
</dbReference>
<accession>A0A0M8MKN3</accession>